<dbReference type="Gene3D" id="3.40.50.720">
    <property type="entry name" value="NAD(P)-binding Rossmann-like Domain"/>
    <property type="match status" value="1"/>
</dbReference>
<reference evidence="1 2" key="1">
    <citation type="submission" date="2017-12" db="EMBL/GenBank/DDBJ databases">
        <title>Streptomyces populusis sp. nov., a novel endophytic actinobacterium isolated from stems of Populus adenopoda Maxim.</title>
        <authorList>
            <person name="Wang Z."/>
        </authorList>
    </citation>
    <scope>NUCLEOTIDE SEQUENCE [LARGE SCALE GENOMIC DNA]</scope>
    <source>
        <strain evidence="1 2">A249</strain>
    </source>
</reference>
<proteinExistence type="predicted"/>
<evidence type="ECO:0000313" key="2">
    <source>
        <dbReference type="Proteomes" id="UP000236178"/>
    </source>
</evidence>
<dbReference type="InterPro" id="IPR036291">
    <property type="entry name" value="NAD(P)-bd_dom_sf"/>
</dbReference>
<dbReference type="EMBL" id="PJOS01000002">
    <property type="protein sequence ID" value="PKT74658.1"/>
    <property type="molecule type" value="Genomic_DNA"/>
</dbReference>
<keyword evidence="2" id="KW-1185">Reference proteome</keyword>
<sequence>MKAVIFGASGLIGDGFLRESLRAPDVTEVVAVVRTPLTLTHPKLRQVQHDDFLDLTPIADRLAGADACFWGLGVSSVGMDPQDYERITYGYTTAAVHTLAAINPNLTFVYVSGGGTDSTEQGRSRWARVKGRTENAVITAFPHGYALRPGAVRSSYGARSKTPAYRWGSVIATPIIPLLRLLRLSPLLVTSTAQLGHVALHLARHGSSRHVLENRDIVTLAAAARPKAPEHVRRTP</sequence>
<dbReference type="PANTHER" id="PTHR14097:SF8">
    <property type="entry name" value="NAD(P)-BINDING DOMAIN-CONTAINING PROTEIN"/>
    <property type="match status" value="1"/>
</dbReference>
<evidence type="ECO:0000313" key="1">
    <source>
        <dbReference type="EMBL" id="PKT74658.1"/>
    </source>
</evidence>
<dbReference type="Proteomes" id="UP000236178">
    <property type="component" value="Unassembled WGS sequence"/>
</dbReference>
<name>A0A2I0SXI7_9ACTN</name>
<dbReference type="RefSeq" id="WP_103547403.1">
    <property type="nucleotide sequence ID" value="NZ_KZ626841.1"/>
</dbReference>
<dbReference type="AlphaFoldDB" id="A0A2I0SXI7"/>
<organism evidence="1 2">
    <name type="scientific">Streptomyces populi</name>
    <dbReference type="NCBI Taxonomy" id="2058924"/>
    <lineage>
        <taxon>Bacteria</taxon>
        <taxon>Bacillati</taxon>
        <taxon>Actinomycetota</taxon>
        <taxon>Actinomycetes</taxon>
        <taxon>Kitasatosporales</taxon>
        <taxon>Streptomycetaceae</taxon>
        <taxon>Streptomyces</taxon>
    </lineage>
</organism>
<dbReference type="OrthoDB" id="9798632at2"/>
<accession>A0A2I0SXI7</accession>
<dbReference type="PANTHER" id="PTHR14097">
    <property type="entry name" value="OXIDOREDUCTASE HTATIP2"/>
    <property type="match status" value="1"/>
</dbReference>
<gene>
    <name evidence="1" type="ORF">CW362_01365</name>
</gene>
<dbReference type="SUPFAM" id="SSF51735">
    <property type="entry name" value="NAD(P)-binding Rossmann-fold domains"/>
    <property type="match status" value="1"/>
</dbReference>
<protein>
    <submittedName>
        <fullName evidence="1">Epimerase</fullName>
    </submittedName>
</protein>
<comment type="caution">
    <text evidence="1">The sequence shown here is derived from an EMBL/GenBank/DDBJ whole genome shotgun (WGS) entry which is preliminary data.</text>
</comment>